<reference evidence="8 9" key="1">
    <citation type="submission" date="2023-03" db="EMBL/GenBank/DDBJ databases">
        <title>NovoSphingobium album sp. nov. isolated from polycyclic aromatic hydrocarbons- and heavy-metal polluted soil.</title>
        <authorList>
            <person name="Liu Z."/>
            <person name="Wang K."/>
        </authorList>
    </citation>
    <scope>NUCLEOTIDE SEQUENCE [LARGE SCALE GENOMIC DNA]</scope>
    <source>
        <strain evidence="8 9">H3SJ31-1</strain>
    </source>
</reference>
<comment type="similarity">
    <text evidence="6">Belongs to the PINc/VapC protein family.</text>
</comment>
<dbReference type="Pfam" id="PF01850">
    <property type="entry name" value="PIN"/>
    <property type="match status" value="1"/>
</dbReference>
<evidence type="ECO:0000256" key="2">
    <source>
        <dbReference type="ARBA" id="ARBA00022722"/>
    </source>
</evidence>
<evidence type="ECO:0000313" key="8">
    <source>
        <dbReference type="EMBL" id="MDE8654661.1"/>
    </source>
</evidence>
<name>A0ABT5WY01_9SPHN</name>
<accession>A0ABT5WY01</accession>
<dbReference type="Gene3D" id="3.40.50.1010">
    <property type="entry name" value="5'-nuclease"/>
    <property type="match status" value="1"/>
</dbReference>
<evidence type="ECO:0000256" key="4">
    <source>
        <dbReference type="ARBA" id="ARBA00022801"/>
    </source>
</evidence>
<dbReference type="InterPro" id="IPR022907">
    <property type="entry name" value="VapC_family"/>
</dbReference>
<dbReference type="Proteomes" id="UP001216253">
    <property type="component" value="Unassembled WGS sequence"/>
</dbReference>
<keyword evidence="3 6" id="KW-0479">Metal-binding</keyword>
<keyword evidence="4 6" id="KW-0378">Hydrolase</keyword>
<dbReference type="InterPro" id="IPR002716">
    <property type="entry name" value="PIN_dom"/>
</dbReference>
<keyword evidence="5 6" id="KW-0460">Magnesium</keyword>
<comment type="caution">
    <text evidence="8">The sequence shown here is derived from an EMBL/GenBank/DDBJ whole genome shotgun (WGS) entry which is preliminary data.</text>
</comment>
<evidence type="ECO:0000259" key="7">
    <source>
        <dbReference type="Pfam" id="PF01850"/>
    </source>
</evidence>
<dbReference type="RefSeq" id="WP_275230784.1">
    <property type="nucleotide sequence ID" value="NZ_JARESE010000098.1"/>
</dbReference>
<organism evidence="8 9">
    <name type="scientific">Novosphingobium album</name>
    <name type="common">ex Liu et al. 2023</name>
    <dbReference type="NCBI Taxonomy" id="3031130"/>
    <lineage>
        <taxon>Bacteria</taxon>
        <taxon>Pseudomonadati</taxon>
        <taxon>Pseudomonadota</taxon>
        <taxon>Alphaproteobacteria</taxon>
        <taxon>Sphingomonadales</taxon>
        <taxon>Sphingomonadaceae</taxon>
        <taxon>Novosphingobium</taxon>
    </lineage>
</organism>
<evidence type="ECO:0000256" key="3">
    <source>
        <dbReference type="ARBA" id="ARBA00022723"/>
    </source>
</evidence>
<dbReference type="EMBL" id="JARESE010000098">
    <property type="protein sequence ID" value="MDE8654661.1"/>
    <property type="molecule type" value="Genomic_DNA"/>
</dbReference>
<evidence type="ECO:0000256" key="5">
    <source>
        <dbReference type="ARBA" id="ARBA00022842"/>
    </source>
</evidence>
<keyword evidence="2 6" id="KW-0540">Nuclease</keyword>
<comment type="function">
    <text evidence="6">Toxic component of a toxin-antitoxin (TA) system. An RNase.</text>
</comment>
<dbReference type="PANTHER" id="PTHR42740:SF1">
    <property type="entry name" value="RIBONUCLEASE VAPC3"/>
    <property type="match status" value="1"/>
</dbReference>
<keyword evidence="1 6" id="KW-1277">Toxin-antitoxin system</keyword>
<feature type="binding site" evidence="6">
    <location>
        <position position="96"/>
    </location>
    <ligand>
        <name>Mg(2+)</name>
        <dbReference type="ChEBI" id="CHEBI:18420"/>
    </ligand>
</feature>
<dbReference type="CDD" id="cd18760">
    <property type="entry name" value="PIN_MtVapC3-like"/>
    <property type="match status" value="1"/>
</dbReference>
<keyword evidence="6" id="KW-0800">Toxin</keyword>
<evidence type="ECO:0000256" key="6">
    <source>
        <dbReference type="HAMAP-Rule" id="MF_00265"/>
    </source>
</evidence>
<gene>
    <name evidence="6" type="primary">vapC</name>
    <name evidence="8" type="ORF">PYV00_23485</name>
</gene>
<dbReference type="InterPro" id="IPR029060">
    <property type="entry name" value="PIN-like_dom_sf"/>
</dbReference>
<dbReference type="HAMAP" id="MF_00265">
    <property type="entry name" value="VapC_Nob1"/>
    <property type="match status" value="1"/>
</dbReference>
<evidence type="ECO:0000256" key="1">
    <source>
        <dbReference type="ARBA" id="ARBA00022649"/>
    </source>
</evidence>
<sequence>MILVDSSVWIDFFRGTASPQAERLDVLLGKEPLLIGDLILAEVLQGFTSERDFNHAHRLLGSLDLIEIGGRDIAVQAARNFRTLRSLGVTIRKTVDTFIATRCIEDGLSLLHCDRDFAPFAEHLGLESVC</sequence>
<proteinExistence type="inferred from homology"/>
<dbReference type="PANTHER" id="PTHR42740">
    <property type="entry name" value="RIBONUCLEASE VAPC3"/>
    <property type="match status" value="1"/>
</dbReference>
<comment type="cofactor">
    <cofactor evidence="6">
        <name>Mg(2+)</name>
        <dbReference type="ChEBI" id="CHEBI:18420"/>
    </cofactor>
</comment>
<feature type="domain" description="PIN" evidence="7">
    <location>
        <begin position="2"/>
        <end position="118"/>
    </location>
</feature>
<evidence type="ECO:0000313" key="9">
    <source>
        <dbReference type="Proteomes" id="UP001216253"/>
    </source>
</evidence>
<dbReference type="EC" id="3.1.-.-" evidence="6"/>
<protein>
    <recommendedName>
        <fullName evidence="6">Ribonuclease VapC</fullName>
        <shortName evidence="6">RNase VapC</shortName>
        <ecNumber evidence="6">3.1.-.-</ecNumber>
    </recommendedName>
    <alternativeName>
        <fullName evidence="6">Toxin VapC</fullName>
    </alternativeName>
</protein>
<feature type="binding site" evidence="6">
    <location>
        <position position="5"/>
    </location>
    <ligand>
        <name>Mg(2+)</name>
        <dbReference type="ChEBI" id="CHEBI:18420"/>
    </ligand>
</feature>
<keyword evidence="9" id="KW-1185">Reference proteome</keyword>
<dbReference type="SUPFAM" id="SSF88723">
    <property type="entry name" value="PIN domain-like"/>
    <property type="match status" value="1"/>
</dbReference>
<dbReference type="InterPro" id="IPR051749">
    <property type="entry name" value="PINc/VapC_TA_RNase"/>
</dbReference>